<keyword evidence="5 8" id="KW-1133">Transmembrane helix</keyword>
<comment type="similarity">
    <text evidence="8">Belongs to the dicarboxylate/amino acid:cation symporter (DAACS) (TC 2.A.23) family.</text>
</comment>
<dbReference type="InterPro" id="IPR050746">
    <property type="entry name" value="DAACS"/>
</dbReference>
<feature type="transmembrane region" description="Helical" evidence="8">
    <location>
        <begin position="266"/>
        <end position="292"/>
    </location>
</feature>
<sequence>FYGANGGTRERRSHVRCAAGRYAARSGGSSRGGLRAGEVLVGLVLRPRDLSLREIKYFTFPGELLMRMLQMLVLPLIVSSLVTGMSSLDSKASGRMGMRTVVYYMLTTIIAVFTGIAVVMLLKPGEGGRESPASSSSSIQSVQAVDAFLDLIRNMFPPNLVEACFKQVTGVLLTSVLQTLEETVPTAGSSSGVNALGLVVFSMCFGLVIGNMKDKGRVLRDFFDCLNEAILRLVAVIIWYTPVGILFLIAGKIVEMKDLAQMGGQLGMYTLSVILGLLLHGLIVLPLIYFAVTRKNPFMFMGGLLQALMTALGTSSSSATLPITFRCLEENNMVDKRVTRFVLPVGATVNMDGTALYEAVAAIFIAQVNQVALNFGQILTISITATAASIGAAGIPQAGLVTMVIVLTSVGLPTEDISLIIAVDWFLDRLRTTANVLGDSLGAGIVEHLSRRELQTHDTEICRSVVVESEEPVQSICLGNDIHERRNSKTPT</sequence>
<name>A0A3B3SBN7_9TELE</name>
<dbReference type="PANTHER" id="PTHR11958">
    <property type="entry name" value="SODIUM/DICARBOXYLATE SYMPORTER-RELATED"/>
    <property type="match status" value="1"/>
</dbReference>
<evidence type="ECO:0000313" key="10">
    <source>
        <dbReference type="Proteomes" id="UP000261540"/>
    </source>
</evidence>
<evidence type="ECO:0000256" key="1">
    <source>
        <dbReference type="ARBA" id="ARBA00004141"/>
    </source>
</evidence>
<dbReference type="PROSITE" id="PS00714">
    <property type="entry name" value="NA_DICARBOXYL_SYMP_2"/>
    <property type="match status" value="1"/>
</dbReference>
<feature type="transmembrane region" description="Helical" evidence="8">
    <location>
        <begin position="230"/>
        <end position="254"/>
    </location>
</feature>
<evidence type="ECO:0000256" key="8">
    <source>
        <dbReference type="RuleBase" id="RU361216"/>
    </source>
</evidence>
<organism evidence="9 10">
    <name type="scientific">Paramormyrops kingsleyae</name>
    <dbReference type="NCBI Taxonomy" id="1676925"/>
    <lineage>
        <taxon>Eukaryota</taxon>
        <taxon>Metazoa</taxon>
        <taxon>Chordata</taxon>
        <taxon>Craniata</taxon>
        <taxon>Vertebrata</taxon>
        <taxon>Euteleostomi</taxon>
        <taxon>Actinopterygii</taxon>
        <taxon>Neopterygii</taxon>
        <taxon>Teleostei</taxon>
        <taxon>Osteoglossocephala</taxon>
        <taxon>Osteoglossomorpha</taxon>
        <taxon>Osteoglossiformes</taxon>
        <taxon>Mormyridae</taxon>
        <taxon>Paramormyrops</taxon>
    </lineage>
</organism>
<keyword evidence="3 8" id="KW-0812">Transmembrane</keyword>
<dbReference type="GO" id="GO:0015501">
    <property type="term" value="F:glutamate:sodium symporter activity"/>
    <property type="evidence" value="ECO:0007669"/>
    <property type="project" value="TreeGrafter"/>
</dbReference>
<evidence type="ECO:0000256" key="2">
    <source>
        <dbReference type="ARBA" id="ARBA00022448"/>
    </source>
</evidence>
<dbReference type="PROSITE" id="PS00713">
    <property type="entry name" value="NA_DICARBOXYL_SYMP_1"/>
    <property type="match status" value="1"/>
</dbReference>
<reference evidence="9" key="2">
    <citation type="submission" date="2025-09" db="UniProtKB">
        <authorList>
            <consortium name="Ensembl"/>
        </authorList>
    </citation>
    <scope>IDENTIFICATION</scope>
</reference>
<dbReference type="PANTHER" id="PTHR11958:SF67">
    <property type="entry name" value="EXCITATORY AMINO ACID TRANSPORTER 4"/>
    <property type="match status" value="1"/>
</dbReference>
<dbReference type="InterPro" id="IPR036458">
    <property type="entry name" value="Na:dicarbo_symporter_sf"/>
</dbReference>
<evidence type="ECO:0000256" key="4">
    <source>
        <dbReference type="ARBA" id="ARBA00022847"/>
    </source>
</evidence>
<evidence type="ECO:0000313" key="9">
    <source>
        <dbReference type="Ensembl" id="ENSPKIP00000027426.1"/>
    </source>
</evidence>
<dbReference type="GO" id="GO:0005886">
    <property type="term" value="C:plasma membrane"/>
    <property type="evidence" value="ECO:0007669"/>
    <property type="project" value="TreeGrafter"/>
</dbReference>
<dbReference type="InterPro" id="IPR018107">
    <property type="entry name" value="Na-dicarboxylate_symporter_CS"/>
</dbReference>
<dbReference type="Proteomes" id="UP000261540">
    <property type="component" value="Unplaced"/>
</dbReference>
<evidence type="ECO:0000256" key="5">
    <source>
        <dbReference type="ARBA" id="ARBA00022989"/>
    </source>
</evidence>
<dbReference type="InterPro" id="IPR001991">
    <property type="entry name" value="Na-dicarboxylate_symporter"/>
</dbReference>
<reference evidence="9" key="1">
    <citation type="submission" date="2025-08" db="UniProtKB">
        <authorList>
            <consortium name="Ensembl"/>
        </authorList>
    </citation>
    <scope>IDENTIFICATION</scope>
</reference>
<dbReference type="PRINTS" id="PR00173">
    <property type="entry name" value="EDTRNSPORT"/>
</dbReference>
<dbReference type="GeneTree" id="ENSGT00940000159972"/>
<feature type="transmembrane region" description="Helical" evidence="8">
    <location>
        <begin position="100"/>
        <end position="122"/>
    </location>
</feature>
<feature type="transmembrane region" description="Helical" evidence="8">
    <location>
        <begin position="68"/>
        <end position="88"/>
    </location>
</feature>
<keyword evidence="10" id="KW-1185">Reference proteome</keyword>
<accession>A0A3B3SBN7</accession>
<dbReference type="SUPFAM" id="SSF118215">
    <property type="entry name" value="Proton glutamate symport protein"/>
    <property type="match status" value="1"/>
</dbReference>
<dbReference type="AlphaFoldDB" id="A0A3B3SBN7"/>
<comment type="subcellular location">
    <subcellularLocation>
        <location evidence="1 8">Membrane</location>
        <topology evidence="1 8">Multi-pass membrane protein</topology>
    </subcellularLocation>
</comment>
<evidence type="ECO:0000256" key="3">
    <source>
        <dbReference type="ARBA" id="ARBA00022692"/>
    </source>
</evidence>
<dbReference type="Pfam" id="PF00375">
    <property type="entry name" value="SDF"/>
    <property type="match status" value="1"/>
</dbReference>
<protein>
    <recommendedName>
        <fullName evidence="8">Amino acid transporter</fullName>
    </recommendedName>
</protein>
<keyword evidence="4 8" id="KW-0769">Symport</keyword>
<dbReference type="Ensembl" id="ENSPKIT00000008192.1">
    <property type="protein sequence ID" value="ENSPKIP00000027426.1"/>
    <property type="gene ID" value="ENSPKIG00000009362.1"/>
</dbReference>
<dbReference type="Gene3D" id="1.10.3860.10">
    <property type="entry name" value="Sodium:dicarboxylate symporter"/>
    <property type="match status" value="1"/>
</dbReference>
<keyword evidence="7" id="KW-0325">Glycoprotein</keyword>
<dbReference type="GO" id="GO:0015175">
    <property type="term" value="F:neutral L-amino acid transmembrane transporter activity"/>
    <property type="evidence" value="ECO:0007669"/>
    <property type="project" value="TreeGrafter"/>
</dbReference>
<keyword evidence="6 8" id="KW-0472">Membrane</keyword>
<keyword evidence="2 8" id="KW-0813">Transport</keyword>
<evidence type="ECO:0000256" key="6">
    <source>
        <dbReference type="ARBA" id="ARBA00023136"/>
    </source>
</evidence>
<evidence type="ECO:0000256" key="7">
    <source>
        <dbReference type="ARBA" id="ARBA00023180"/>
    </source>
</evidence>
<proteinExistence type="inferred from homology"/>
<feature type="transmembrane region" description="Helical" evidence="8">
    <location>
        <begin position="191"/>
        <end position="209"/>
    </location>
</feature>
<dbReference type="GO" id="GO:0005313">
    <property type="term" value="F:L-glutamate transmembrane transporter activity"/>
    <property type="evidence" value="ECO:0007669"/>
    <property type="project" value="TreeGrafter"/>
</dbReference>